<gene>
    <name evidence="2" type="ORF">PHPALM_20363</name>
</gene>
<dbReference type="OrthoDB" id="103288at2759"/>
<evidence type="ECO:0000256" key="1">
    <source>
        <dbReference type="SAM" id="MobiDB-lite"/>
    </source>
</evidence>
<comment type="caution">
    <text evidence="2">The sequence shown here is derived from an EMBL/GenBank/DDBJ whole genome shotgun (WGS) entry which is preliminary data.</text>
</comment>
<dbReference type="SUPFAM" id="SSF53098">
    <property type="entry name" value="Ribonuclease H-like"/>
    <property type="match status" value="1"/>
</dbReference>
<sequence>MYRTSSSKMFLRKLKILLNSSKVDLKKKGEKRRRLTPVPTRWYTHETCVTNVFHNRYVIAAIFADTALRKSYEGADLDAVLVIQKDEAFWQHARIALDLIRPNNTSLAAFERDNCGISMVYHQLDRLRTHDVYTIALEECDKELQQSGLGEIENRREKICSKTLAIANMLDQTKPMDYRHVEGVKTVIIAATKLATKMGMVTEAQSDGFHKELQEFVLEKDSWDEQMRADHFRYSPLNWWSLPSKTNKFVREFAKSIHGFIHTKIRNRLTPERVNKLVFVYTNIALKYEVNHILYQLLPDACDDEDLSDSSGDDSSDDDDDNLQEEYSPPPLGMAAAHSEENCRDKFQRVLQHTVLLQV</sequence>
<name>A0A2P4XF20_9STRA</name>
<protein>
    <recommendedName>
        <fullName evidence="4">HAT C-terminal dimerisation domain-containing protein</fullName>
    </recommendedName>
</protein>
<evidence type="ECO:0000313" key="2">
    <source>
        <dbReference type="EMBL" id="POM64147.1"/>
    </source>
</evidence>
<organism evidence="2 3">
    <name type="scientific">Phytophthora palmivora</name>
    <dbReference type="NCBI Taxonomy" id="4796"/>
    <lineage>
        <taxon>Eukaryota</taxon>
        <taxon>Sar</taxon>
        <taxon>Stramenopiles</taxon>
        <taxon>Oomycota</taxon>
        <taxon>Peronosporomycetes</taxon>
        <taxon>Peronosporales</taxon>
        <taxon>Peronosporaceae</taxon>
        <taxon>Phytophthora</taxon>
    </lineage>
</organism>
<proteinExistence type="predicted"/>
<reference evidence="2 3" key="1">
    <citation type="journal article" date="2017" name="Genome Biol. Evol.">
        <title>Phytophthora megakarya and P. palmivora, closely related causal agents of cacao black pod rot, underwent increases in genome sizes and gene numbers by different mechanisms.</title>
        <authorList>
            <person name="Ali S.S."/>
            <person name="Shao J."/>
            <person name="Lary D.J."/>
            <person name="Kronmiller B."/>
            <person name="Shen D."/>
            <person name="Strem M.D."/>
            <person name="Amoako-Attah I."/>
            <person name="Akrofi A.Y."/>
            <person name="Begoude B.A."/>
            <person name="Ten Hoopen G.M."/>
            <person name="Coulibaly K."/>
            <person name="Kebe B.I."/>
            <person name="Melnick R.L."/>
            <person name="Guiltinan M.J."/>
            <person name="Tyler B.M."/>
            <person name="Meinhardt L.W."/>
            <person name="Bailey B.A."/>
        </authorList>
    </citation>
    <scope>NUCLEOTIDE SEQUENCE [LARGE SCALE GENOMIC DNA]</scope>
    <source>
        <strain evidence="3">sbr112.9</strain>
    </source>
</reference>
<accession>A0A2P4XF20</accession>
<dbReference type="Proteomes" id="UP000237271">
    <property type="component" value="Unassembled WGS sequence"/>
</dbReference>
<evidence type="ECO:0008006" key="4">
    <source>
        <dbReference type="Google" id="ProtNLM"/>
    </source>
</evidence>
<dbReference type="AlphaFoldDB" id="A0A2P4XF20"/>
<keyword evidence="3" id="KW-1185">Reference proteome</keyword>
<dbReference type="InterPro" id="IPR012337">
    <property type="entry name" value="RNaseH-like_sf"/>
</dbReference>
<feature type="compositionally biased region" description="Acidic residues" evidence="1">
    <location>
        <begin position="305"/>
        <end position="324"/>
    </location>
</feature>
<feature type="region of interest" description="Disordered" evidence="1">
    <location>
        <begin position="305"/>
        <end position="339"/>
    </location>
</feature>
<dbReference type="EMBL" id="NCKW01011175">
    <property type="protein sequence ID" value="POM64147.1"/>
    <property type="molecule type" value="Genomic_DNA"/>
</dbReference>
<evidence type="ECO:0000313" key="3">
    <source>
        <dbReference type="Proteomes" id="UP000237271"/>
    </source>
</evidence>